<keyword evidence="2 5" id="KW-0378">Hydrolase</keyword>
<dbReference type="GO" id="GO:0005975">
    <property type="term" value="P:carbohydrate metabolic process"/>
    <property type="evidence" value="ECO:0007669"/>
    <property type="project" value="InterPro"/>
</dbReference>
<comment type="similarity">
    <text evidence="1 4">Belongs to the glycosyl hydrolase 1 family.</text>
</comment>
<dbReference type="Proteomes" id="UP000008237">
    <property type="component" value="Unassembled WGS sequence"/>
</dbReference>
<dbReference type="Gene3D" id="3.20.20.80">
    <property type="entry name" value="Glycosidases"/>
    <property type="match status" value="1"/>
</dbReference>
<organism evidence="6">
    <name type="scientific">Harpegnathos saltator</name>
    <name type="common">Jerdon's jumping ant</name>
    <dbReference type="NCBI Taxonomy" id="610380"/>
    <lineage>
        <taxon>Eukaryota</taxon>
        <taxon>Metazoa</taxon>
        <taxon>Ecdysozoa</taxon>
        <taxon>Arthropoda</taxon>
        <taxon>Hexapoda</taxon>
        <taxon>Insecta</taxon>
        <taxon>Pterygota</taxon>
        <taxon>Neoptera</taxon>
        <taxon>Endopterygota</taxon>
        <taxon>Hymenoptera</taxon>
        <taxon>Apocrita</taxon>
        <taxon>Aculeata</taxon>
        <taxon>Formicoidea</taxon>
        <taxon>Formicidae</taxon>
        <taxon>Ponerinae</taxon>
        <taxon>Ponerini</taxon>
        <taxon>Harpegnathos</taxon>
    </lineage>
</organism>
<evidence type="ECO:0000313" key="5">
    <source>
        <dbReference type="EMBL" id="EFN86879.1"/>
    </source>
</evidence>
<dbReference type="PANTHER" id="PTHR10353">
    <property type="entry name" value="GLYCOSYL HYDROLASE"/>
    <property type="match status" value="1"/>
</dbReference>
<keyword evidence="6" id="KW-1185">Reference proteome</keyword>
<dbReference type="OrthoDB" id="65569at2759"/>
<evidence type="ECO:0000256" key="1">
    <source>
        <dbReference type="ARBA" id="ARBA00010838"/>
    </source>
</evidence>
<dbReference type="PANTHER" id="PTHR10353:SF36">
    <property type="entry name" value="LP05116P"/>
    <property type="match status" value="1"/>
</dbReference>
<protein>
    <submittedName>
        <fullName evidence="5">Lactase-phlorizin hydrolase</fullName>
    </submittedName>
</protein>
<dbReference type="InterPro" id="IPR017853">
    <property type="entry name" value="GH"/>
</dbReference>
<evidence type="ECO:0000256" key="4">
    <source>
        <dbReference type="RuleBase" id="RU003690"/>
    </source>
</evidence>
<dbReference type="InterPro" id="IPR001360">
    <property type="entry name" value="Glyco_hydro_1"/>
</dbReference>
<dbReference type="EMBL" id="GL447151">
    <property type="protein sequence ID" value="EFN86879.1"/>
    <property type="molecule type" value="Genomic_DNA"/>
</dbReference>
<evidence type="ECO:0000256" key="3">
    <source>
        <dbReference type="ARBA" id="ARBA00023295"/>
    </source>
</evidence>
<sequence>MKDSSGNNFFPEDFLFGVSTSAPQYEGAWNVNGRTPSIWDDMIHKNPKLVEDGSNLDVANDFYHKYKDDICLARSIGTQMFRLSLSWTRLLSGGFTNHVNSNGVQFYKNVIDKILANGMIPMVTLFHWDLPIDMQKLGGLTNPLFVDWFEQYARFVFSTFGDKVKFWMTIHEPNNLCYDGYSNESILFINLSGIAGYLCIHHAILAHARVYRLYEREFRTSQNGKVGYTISCNYPLPNSPSHEDVTAAERDYQWFVKGLLNPIFDSTGDYPSIMKERIANYSRAQGFSISRLPSFTKKQIDDVRGSADFLGINYYMNDILKASSANEITNVSYTNDVGVDMVEPLQPKTLTVQGYSESYTLMRTQLYHQKCERMLSVLAGASVDERILLIACGTALSCFLGPNFDCKSLGLCAAS</sequence>
<evidence type="ECO:0000256" key="2">
    <source>
        <dbReference type="ARBA" id="ARBA00022801"/>
    </source>
</evidence>
<proteinExistence type="inferred from homology"/>
<gene>
    <name evidence="5" type="ORF">EAI_01807</name>
</gene>
<dbReference type="SUPFAM" id="SSF51445">
    <property type="entry name" value="(Trans)glycosidases"/>
    <property type="match status" value="1"/>
</dbReference>
<dbReference type="Pfam" id="PF00232">
    <property type="entry name" value="Glyco_hydro_1"/>
    <property type="match status" value="1"/>
</dbReference>
<dbReference type="GO" id="GO:0008422">
    <property type="term" value="F:beta-glucosidase activity"/>
    <property type="evidence" value="ECO:0007669"/>
    <property type="project" value="TreeGrafter"/>
</dbReference>
<dbReference type="OMA" id="PREICAH"/>
<name>E2BBV3_HARSA</name>
<keyword evidence="3" id="KW-0326">Glycosidase</keyword>
<reference evidence="5 6" key="1">
    <citation type="journal article" date="2010" name="Science">
        <title>Genomic comparison of the ants Camponotus floridanus and Harpegnathos saltator.</title>
        <authorList>
            <person name="Bonasio R."/>
            <person name="Zhang G."/>
            <person name="Ye C."/>
            <person name="Mutti N.S."/>
            <person name="Fang X."/>
            <person name="Qin N."/>
            <person name="Donahue G."/>
            <person name="Yang P."/>
            <person name="Li Q."/>
            <person name="Li C."/>
            <person name="Zhang P."/>
            <person name="Huang Z."/>
            <person name="Berger S.L."/>
            <person name="Reinberg D."/>
            <person name="Wang J."/>
            <person name="Liebig J."/>
        </authorList>
    </citation>
    <scope>NUCLEOTIDE SEQUENCE [LARGE SCALE GENOMIC DNA]</scope>
    <source>
        <strain evidence="5 6">R22 G/1</strain>
    </source>
</reference>
<accession>E2BBV3</accession>
<dbReference type="AlphaFoldDB" id="E2BBV3"/>
<dbReference type="InParanoid" id="E2BBV3"/>
<dbReference type="STRING" id="610380.E2BBV3"/>
<evidence type="ECO:0000313" key="6">
    <source>
        <dbReference type="Proteomes" id="UP000008237"/>
    </source>
</evidence>